<comment type="caution">
    <text evidence="1">The sequence shown here is derived from an EMBL/GenBank/DDBJ whole genome shotgun (WGS) entry which is preliminary data.</text>
</comment>
<evidence type="ECO:0000313" key="2">
    <source>
        <dbReference type="Proteomes" id="UP000594638"/>
    </source>
</evidence>
<name>A0A8S0SIY9_OLEEU</name>
<dbReference type="Gramene" id="OE9A066425T1">
    <property type="protein sequence ID" value="OE9A066425C1"/>
    <property type="gene ID" value="OE9A066425"/>
</dbReference>
<keyword evidence="2" id="KW-1185">Reference proteome</keyword>
<dbReference type="EMBL" id="CACTIH010005433">
    <property type="protein sequence ID" value="CAA2992307.1"/>
    <property type="molecule type" value="Genomic_DNA"/>
</dbReference>
<reference evidence="1 2" key="1">
    <citation type="submission" date="2019-12" db="EMBL/GenBank/DDBJ databases">
        <authorList>
            <person name="Alioto T."/>
            <person name="Alioto T."/>
            <person name="Gomez Garrido J."/>
        </authorList>
    </citation>
    <scope>NUCLEOTIDE SEQUENCE [LARGE SCALE GENOMIC DNA]</scope>
</reference>
<dbReference type="Proteomes" id="UP000594638">
    <property type="component" value="Unassembled WGS sequence"/>
</dbReference>
<sequence>MCIVSESELTTDKRNCNCKPNFSNFYFSISLSSLPFTFGRPSPLFHSPALLFSGQIAVIDRWGDRSSLLPRVTGFEDFGNLWFSYFLLLTVTHSLSGLCHWPTAPRL</sequence>
<organism evidence="1 2">
    <name type="scientific">Olea europaea subsp. europaea</name>
    <dbReference type="NCBI Taxonomy" id="158383"/>
    <lineage>
        <taxon>Eukaryota</taxon>
        <taxon>Viridiplantae</taxon>
        <taxon>Streptophyta</taxon>
        <taxon>Embryophyta</taxon>
        <taxon>Tracheophyta</taxon>
        <taxon>Spermatophyta</taxon>
        <taxon>Magnoliopsida</taxon>
        <taxon>eudicotyledons</taxon>
        <taxon>Gunneridae</taxon>
        <taxon>Pentapetalae</taxon>
        <taxon>asterids</taxon>
        <taxon>lamiids</taxon>
        <taxon>Lamiales</taxon>
        <taxon>Oleaceae</taxon>
        <taxon>Oleeae</taxon>
        <taxon>Olea</taxon>
    </lineage>
</organism>
<accession>A0A8S0SIY9</accession>
<gene>
    <name evidence="1" type="ORF">OLEA9_A066425</name>
</gene>
<protein>
    <submittedName>
        <fullName evidence="1">Uncharacterized protein</fullName>
    </submittedName>
</protein>
<evidence type="ECO:0000313" key="1">
    <source>
        <dbReference type="EMBL" id="CAA2992307.1"/>
    </source>
</evidence>
<proteinExistence type="predicted"/>
<dbReference type="AlphaFoldDB" id="A0A8S0SIY9"/>